<dbReference type="OrthoDB" id="9758283at2"/>
<name>M1X0N6_9NOST</name>
<accession>M1X0N6</accession>
<sequence length="50" mass="5774">MEAEELAKFPLLGILPHLPQSALTLKSADKFLDYDSFMEPYRMLFKNLEA</sequence>
<keyword evidence="2" id="KW-1185">Reference proteome</keyword>
<dbReference type="EMBL" id="CAIY01000049">
    <property type="protein sequence ID" value="CCH67603.1"/>
    <property type="molecule type" value="Genomic_DNA"/>
</dbReference>
<dbReference type="AlphaFoldDB" id="M1X0N6"/>
<gene>
    <name evidence="1" type="ORF">RINTHH_14480</name>
</gene>
<dbReference type="STRING" id="1165094.RINTHH_14480"/>
<reference evidence="1 2" key="1">
    <citation type="submission" date="2012-05" db="EMBL/GenBank/DDBJ databases">
        <authorList>
            <person name="Hilton J."/>
        </authorList>
    </citation>
    <scope>NUCLEOTIDE SEQUENCE [LARGE SCALE GENOMIC DNA]</scope>
    <source>
        <strain evidence="1 2">HH01</strain>
    </source>
</reference>
<dbReference type="Proteomes" id="UP000053051">
    <property type="component" value="Unassembled WGS sequence"/>
</dbReference>
<reference evidence="2" key="2">
    <citation type="submission" date="2016-01" db="EMBL/GenBank/DDBJ databases">
        <title>Diatom-associated endosymboitic cyanobacterium lacks core nitrogen metabolism enzymes.</title>
        <authorList>
            <person name="Hilton J.A."/>
            <person name="Foster R.A."/>
            <person name="Tripp H.J."/>
            <person name="Carter B.J."/>
            <person name="Zehr J.P."/>
            <person name="Villareal T.A."/>
        </authorList>
    </citation>
    <scope>NUCLEOTIDE SEQUENCE [LARGE SCALE GENOMIC DNA]</scope>
    <source>
        <strain evidence="2">HH01</strain>
    </source>
</reference>
<evidence type="ECO:0000313" key="2">
    <source>
        <dbReference type="Proteomes" id="UP000053051"/>
    </source>
</evidence>
<comment type="caution">
    <text evidence="1">The sequence shown here is derived from an EMBL/GenBank/DDBJ whole genome shotgun (WGS) entry which is preliminary data.</text>
</comment>
<dbReference type="RefSeq" id="WP_008234376.1">
    <property type="nucleotide sequence ID" value="NZ_CAIY01000049.1"/>
</dbReference>
<evidence type="ECO:0000313" key="1">
    <source>
        <dbReference type="EMBL" id="CCH67603.1"/>
    </source>
</evidence>
<organism evidence="1 2">
    <name type="scientific">Richelia intracellularis HH01</name>
    <dbReference type="NCBI Taxonomy" id="1165094"/>
    <lineage>
        <taxon>Bacteria</taxon>
        <taxon>Bacillati</taxon>
        <taxon>Cyanobacteriota</taxon>
        <taxon>Cyanophyceae</taxon>
        <taxon>Nostocales</taxon>
        <taxon>Nostocaceae</taxon>
        <taxon>Richelia</taxon>
    </lineage>
</organism>
<proteinExistence type="predicted"/>
<protein>
    <submittedName>
        <fullName evidence="1">Uncharacterized protein</fullName>
    </submittedName>
</protein>